<evidence type="ECO:0000313" key="10">
    <source>
        <dbReference type="Proteomes" id="UP000001554"/>
    </source>
</evidence>
<dbReference type="PRINTS" id="PR00053">
    <property type="entry name" value="FORKHEAD"/>
</dbReference>
<feature type="region of interest" description="Disordered" evidence="8">
    <location>
        <begin position="86"/>
        <end position="128"/>
    </location>
</feature>
<dbReference type="GO" id="GO:0009653">
    <property type="term" value="P:anatomical structure morphogenesis"/>
    <property type="evidence" value="ECO:0000318"/>
    <property type="project" value="GO_Central"/>
</dbReference>
<dbReference type="PANTHER" id="PTHR11829">
    <property type="entry name" value="FORKHEAD BOX PROTEIN"/>
    <property type="match status" value="1"/>
</dbReference>
<dbReference type="PANTHER" id="PTHR11829:SF206">
    <property type="entry name" value="FORKHEAD BOX PROTEIN Q1"/>
    <property type="match status" value="1"/>
</dbReference>
<dbReference type="GeneID" id="118417486"/>
<feature type="compositionally biased region" description="Polar residues" evidence="8">
    <location>
        <begin position="391"/>
        <end position="405"/>
    </location>
</feature>
<reference evidence="11" key="2">
    <citation type="submission" date="2025-08" db="UniProtKB">
        <authorList>
            <consortium name="RefSeq"/>
        </authorList>
    </citation>
    <scope>IDENTIFICATION</scope>
    <source>
        <strain evidence="11">S238N-H82</strain>
        <tissue evidence="11">Testes</tissue>
    </source>
</reference>
<dbReference type="SUPFAM" id="SSF46785">
    <property type="entry name" value="Winged helix' DNA-binding domain"/>
    <property type="match status" value="1"/>
</dbReference>
<protein>
    <submittedName>
        <fullName evidence="11">Forkhead box protein C1-A-like</fullName>
    </submittedName>
</protein>
<evidence type="ECO:0000259" key="9">
    <source>
        <dbReference type="PROSITE" id="PS50039"/>
    </source>
</evidence>
<evidence type="ECO:0000313" key="11">
    <source>
        <dbReference type="RefSeq" id="XP_035678955.1"/>
    </source>
</evidence>
<accession>A0A9J7LB87</accession>
<dbReference type="GO" id="GO:0005634">
    <property type="term" value="C:nucleus"/>
    <property type="evidence" value="ECO:0007669"/>
    <property type="project" value="UniProtKB-SubCell"/>
</dbReference>
<feature type="compositionally biased region" description="Basic and acidic residues" evidence="8">
    <location>
        <begin position="292"/>
        <end position="310"/>
    </location>
</feature>
<keyword evidence="3 7" id="KW-0238">DNA-binding</keyword>
<dbReference type="InterPro" id="IPR030456">
    <property type="entry name" value="TF_fork_head_CS_2"/>
</dbReference>
<feature type="domain" description="Fork-head" evidence="9">
    <location>
        <begin position="129"/>
        <end position="224"/>
    </location>
</feature>
<dbReference type="SMART" id="SM00339">
    <property type="entry name" value="FH"/>
    <property type="match status" value="1"/>
</dbReference>
<evidence type="ECO:0000256" key="2">
    <source>
        <dbReference type="ARBA" id="ARBA00023015"/>
    </source>
</evidence>
<feature type="compositionally biased region" description="Basic and acidic residues" evidence="8">
    <location>
        <begin position="363"/>
        <end position="381"/>
    </location>
</feature>
<sequence length="737" mass="81653">MEVEVSRRFSVRSCFSEFNDFVPTQPTYPYGAWHDPPAVSRTVQEPHISRRDFDVRLQAENKNNNDSQSSDMCVTSPVMSADKAATDTAMFSETSVEDTARSPKAETDDKTAPTSTRKGKKKPYRRHAKPPVSYTAMIAAVIQESPEKKLTLLQIVDELKKRYSFFNGDYKGWKNSVRHNLSLNKCFVKVPRDADRPFGKDNFWTVDGIESYLNPDGTFRQRRKRAQPGTATTRKAVRSDSEEPKKPTKGKRLLRADRTRHDSSEAEDSRTEPKIDEEGDRKETEQQTSKSTQDDEYKIRNEPPKTEKFRGPYAIESLLSPRDVTDGPDHSPVLFYLSPRYTHRPTPEQQGETAMDVDSPSSDDNKSPEKVLCDENNHVADKPVPQYDAPATTSPSETPMHVTQTFHKDTPAAETHAQPQGQATYGNARSDRDVTPVRTAPGTDDATHVPPPGEDAAHVVSHLHQFGSHVSGPPPPLYRQPSPPWSYRASPPNDRYSSCWEGGVDSTFPSFRSSFHPSPVVVPSSPWLAHPDRSIHSPYGFDLPSLRSWASPGSAVWPSPTWSPTGGGMSPVINFTGPLTDPRFSSTPYPPPHSLSDRSNSSSLSDYSSSHPPVVSQHGHIPPPTAEGMAHKTAESAHCSFSYCPPVVNQAHHSVRPFTGCSNTRPDFRPPTRPSMAFGSGGPPSPRAPGVNPPFMLPARSLHLIEPVPRHLSYVYHSASANCTCTLCVEAHRAWSK</sequence>
<feature type="region of interest" description="Disordered" evidence="8">
    <location>
        <begin position="572"/>
        <end position="628"/>
    </location>
</feature>
<feature type="region of interest" description="Disordered" evidence="8">
    <location>
        <begin position="214"/>
        <end position="455"/>
    </location>
</feature>
<dbReference type="PROSITE" id="PS00658">
    <property type="entry name" value="FORK_HEAD_2"/>
    <property type="match status" value="1"/>
</dbReference>
<keyword evidence="5" id="KW-0804">Transcription</keyword>
<dbReference type="GO" id="GO:0006357">
    <property type="term" value="P:regulation of transcription by RNA polymerase II"/>
    <property type="evidence" value="ECO:0000318"/>
    <property type="project" value="GO_Central"/>
</dbReference>
<dbReference type="OrthoDB" id="10050763at2759"/>
<dbReference type="GO" id="GO:0000981">
    <property type="term" value="F:DNA-binding transcription factor activity, RNA polymerase II-specific"/>
    <property type="evidence" value="ECO:0000318"/>
    <property type="project" value="GO_Central"/>
</dbReference>
<dbReference type="FunFam" id="1.10.10.10:FF:000278">
    <property type="entry name" value="Forkhead box protein H1"/>
    <property type="match status" value="1"/>
</dbReference>
<dbReference type="InterPro" id="IPR036388">
    <property type="entry name" value="WH-like_DNA-bd_sf"/>
</dbReference>
<feature type="compositionally biased region" description="Basic residues" evidence="8">
    <location>
        <begin position="117"/>
        <end position="128"/>
    </location>
</feature>
<feature type="region of interest" description="Disordered" evidence="8">
    <location>
        <begin position="663"/>
        <end position="691"/>
    </location>
</feature>
<proteinExistence type="predicted"/>
<dbReference type="GO" id="GO:0046332">
    <property type="term" value="F:SMAD binding"/>
    <property type="evidence" value="ECO:0007669"/>
    <property type="project" value="UniProtKB-ARBA"/>
</dbReference>
<dbReference type="Proteomes" id="UP000001554">
    <property type="component" value="Chromosome 6"/>
</dbReference>
<dbReference type="AlphaFoldDB" id="A0A9J7LB87"/>
<organism evidence="10 11">
    <name type="scientific">Branchiostoma floridae</name>
    <name type="common">Florida lancelet</name>
    <name type="synonym">Amphioxus</name>
    <dbReference type="NCBI Taxonomy" id="7739"/>
    <lineage>
        <taxon>Eukaryota</taxon>
        <taxon>Metazoa</taxon>
        <taxon>Chordata</taxon>
        <taxon>Cephalochordata</taxon>
        <taxon>Leptocardii</taxon>
        <taxon>Amphioxiformes</taxon>
        <taxon>Branchiostomatidae</taxon>
        <taxon>Branchiostoma</taxon>
    </lineage>
</organism>
<name>A0A9J7LB87_BRAFL</name>
<dbReference type="KEGG" id="bfo:118417486"/>
<dbReference type="InterPro" id="IPR036390">
    <property type="entry name" value="WH_DNA-bd_sf"/>
</dbReference>
<evidence type="ECO:0000256" key="4">
    <source>
        <dbReference type="ARBA" id="ARBA00023159"/>
    </source>
</evidence>
<dbReference type="PROSITE" id="PS50039">
    <property type="entry name" value="FORK_HEAD_3"/>
    <property type="match status" value="1"/>
</dbReference>
<dbReference type="GO" id="GO:0030154">
    <property type="term" value="P:cell differentiation"/>
    <property type="evidence" value="ECO:0000318"/>
    <property type="project" value="GO_Central"/>
</dbReference>
<dbReference type="Pfam" id="PF00250">
    <property type="entry name" value="Forkhead"/>
    <property type="match status" value="1"/>
</dbReference>
<keyword evidence="4" id="KW-0010">Activator</keyword>
<evidence type="ECO:0000256" key="8">
    <source>
        <dbReference type="SAM" id="MobiDB-lite"/>
    </source>
</evidence>
<dbReference type="InterPro" id="IPR050211">
    <property type="entry name" value="FOX_domain-containing"/>
</dbReference>
<evidence type="ECO:0000256" key="3">
    <source>
        <dbReference type="ARBA" id="ARBA00023125"/>
    </source>
</evidence>
<evidence type="ECO:0000256" key="6">
    <source>
        <dbReference type="ARBA" id="ARBA00023242"/>
    </source>
</evidence>
<feature type="compositionally biased region" description="Low complexity" evidence="8">
    <location>
        <begin position="597"/>
        <end position="610"/>
    </location>
</feature>
<feature type="compositionally biased region" description="Basic and acidic residues" evidence="8">
    <location>
        <begin position="237"/>
        <end position="246"/>
    </location>
</feature>
<feature type="compositionally biased region" description="Basic and acidic residues" evidence="8">
    <location>
        <begin position="254"/>
        <end position="285"/>
    </location>
</feature>
<evidence type="ECO:0000256" key="1">
    <source>
        <dbReference type="ARBA" id="ARBA00004123"/>
    </source>
</evidence>
<dbReference type="InterPro" id="IPR001766">
    <property type="entry name" value="Fork_head_dom"/>
</dbReference>
<reference evidence="10" key="1">
    <citation type="journal article" date="2020" name="Nat. Ecol. Evol.">
        <title>Deeply conserved synteny resolves early events in vertebrate evolution.</title>
        <authorList>
            <person name="Simakov O."/>
            <person name="Marletaz F."/>
            <person name="Yue J.X."/>
            <person name="O'Connell B."/>
            <person name="Jenkins J."/>
            <person name="Brandt A."/>
            <person name="Calef R."/>
            <person name="Tung C.H."/>
            <person name="Huang T.K."/>
            <person name="Schmutz J."/>
            <person name="Satoh N."/>
            <person name="Yu J.K."/>
            <person name="Putnam N.H."/>
            <person name="Green R.E."/>
            <person name="Rokhsar D.S."/>
        </authorList>
    </citation>
    <scope>NUCLEOTIDE SEQUENCE [LARGE SCALE GENOMIC DNA]</scope>
    <source>
        <strain evidence="10">S238N-H82</strain>
    </source>
</reference>
<evidence type="ECO:0000256" key="5">
    <source>
        <dbReference type="ARBA" id="ARBA00023163"/>
    </source>
</evidence>
<feature type="DNA-binding region" description="Fork-head" evidence="7">
    <location>
        <begin position="129"/>
        <end position="224"/>
    </location>
</feature>
<keyword evidence="6 7" id="KW-0539">Nucleus</keyword>
<dbReference type="Gene3D" id="1.10.10.10">
    <property type="entry name" value="Winged helix-like DNA-binding domain superfamily/Winged helix DNA-binding domain"/>
    <property type="match status" value="1"/>
</dbReference>
<feature type="compositionally biased region" description="Polar residues" evidence="8">
    <location>
        <begin position="417"/>
        <end position="427"/>
    </location>
</feature>
<dbReference type="RefSeq" id="XP_035678955.1">
    <property type="nucleotide sequence ID" value="XM_035823062.1"/>
</dbReference>
<dbReference type="GO" id="GO:0000978">
    <property type="term" value="F:RNA polymerase II cis-regulatory region sequence-specific DNA binding"/>
    <property type="evidence" value="ECO:0000318"/>
    <property type="project" value="GO_Central"/>
</dbReference>
<keyword evidence="2" id="KW-0805">Transcription regulation</keyword>
<keyword evidence="10" id="KW-1185">Reference proteome</keyword>
<comment type="subcellular location">
    <subcellularLocation>
        <location evidence="1 7">Nucleus</location>
    </subcellularLocation>
</comment>
<feature type="compositionally biased region" description="Basic and acidic residues" evidence="8">
    <location>
        <begin position="98"/>
        <end position="111"/>
    </location>
</feature>
<evidence type="ECO:0000256" key="7">
    <source>
        <dbReference type="PROSITE-ProRule" id="PRU00089"/>
    </source>
</evidence>
<gene>
    <name evidence="11" type="primary">LOC118417486</name>
</gene>
<dbReference type="GO" id="GO:0005667">
    <property type="term" value="C:transcription regulator complex"/>
    <property type="evidence" value="ECO:0007669"/>
    <property type="project" value="UniProtKB-ARBA"/>
</dbReference>